<name>A0ACB8QLG2_9AGAM</name>
<accession>A0ACB8QLG2</accession>
<dbReference type="Proteomes" id="UP000814128">
    <property type="component" value="Unassembled WGS sequence"/>
</dbReference>
<comment type="caution">
    <text evidence="1">The sequence shown here is derived from an EMBL/GenBank/DDBJ whole genome shotgun (WGS) entry which is preliminary data.</text>
</comment>
<sequence>MQFLGLFAIVATAVQISPVRAAPLNIPRRDSAAIRKRLTETQANEFTAQLLAGIAQGQLSTSGQIPSTSSSYPVVVIEQVAPSTMTAILTPSTNANPQLVDSTKASQGEDGAVGLMPTGSTAIAMPSVASSTQSAIASRASEGVRTGSEPARQGSSESAAGEAAGSLEMASGEGEYGSSATTADTYVQGAAAAASAYNQGASAGYQAAITATVAANPLPLYSSPLAAQQASIASEEALLASELASSNLASLAAAYRPQARSYTLTSFAPYANIVDAAPVVATAANSADPVTAAYSANAAFEPALLRSAKFGQGLRSATADAGSNAIASELNSRITGGEAGSPEKRAPLYPYGTSAILETPVAPIVPPYYVPVAGPASEAANIAEGATAEGVTATAETATRETATRTATEAIATEPTAAEPTAAGQTAAEPTAARQTGSEGTTPEAQSAPASEATSTSRTARPVRPTSAIETALSSGIATGQAQAGEKRFAPPRTGLTAAGKPIAPVAAAFPPVTPTTPITPVAVALPITPVAVADPATAALVAEYSSIPAFNPALTAAAYSPYAQTAVINEAAPLSTLAPVTAGKDTVAAEGSIVTTGEIAATEGESANVSLGARRRRRDTSSRARALKSLERRSPVYGAPVTAGAYGSIATAYGNPAAAFGAPTVITAYGAPAVALGGPFGGAPITNTVIPALYGPAPETVAAEGGAAATEGGAATTESGAAAIEGQAAATEGEAAAAENGAMASGELAAEVARRAILTRVRQFMDESTVLLPVVDDMLTRLNAVNSLPVGRSFPLQPSA</sequence>
<evidence type="ECO:0000313" key="2">
    <source>
        <dbReference type="Proteomes" id="UP000814128"/>
    </source>
</evidence>
<protein>
    <submittedName>
        <fullName evidence="1">Uncharacterized protein</fullName>
    </submittedName>
</protein>
<organism evidence="1 2">
    <name type="scientific">Vararia minispora EC-137</name>
    <dbReference type="NCBI Taxonomy" id="1314806"/>
    <lineage>
        <taxon>Eukaryota</taxon>
        <taxon>Fungi</taxon>
        <taxon>Dikarya</taxon>
        <taxon>Basidiomycota</taxon>
        <taxon>Agaricomycotina</taxon>
        <taxon>Agaricomycetes</taxon>
        <taxon>Russulales</taxon>
        <taxon>Lachnocladiaceae</taxon>
        <taxon>Vararia</taxon>
    </lineage>
</organism>
<proteinExistence type="predicted"/>
<reference evidence="1" key="1">
    <citation type="submission" date="2021-02" db="EMBL/GenBank/DDBJ databases">
        <authorList>
            <consortium name="DOE Joint Genome Institute"/>
            <person name="Ahrendt S."/>
            <person name="Looney B.P."/>
            <person name="Miyauchi S."/>
            <person name="Morin E."/>
            <person name="Drula E."/>
            <person name="Courty P.E."/>
            <person name="Chicoki N."/>
            <person name="Fauchery L."/>
            <person name="Kohler A."/>
            <person name="Kuo A."/>
            <person name="Labutti K."/>
            <person name="Pangilinan J."/>
            <person name="Lipzen A."/>
            <person name="Riley R."/>
            <person name="Andreopoulos W."/>
            <person name="He G."/>
            <person name="Johnson J."/>
            <person name="Barry K.W."/>
            <person name="Grigoriev I.V."/>
            <person name="Nagy L."/>
            <person name="Hibbett D."/>
            <person name="Henrissat B."/>
            <person name="Matheny P.B."/>
            <person name="Labbe J."/>
            <person name="Martin F."/>
        </authorList>
    </citation>
    <scope>NUCLEOTIDE SEQUENCE</scope>
    <source>
        <strain evidence="1">EC-137</strain>
    </source>
</reference>
<gene>
    <name evidence="1" type="ORF">K488DRAFT_85641</name>
</gene>
<keyword evidence="2" id="KW-1185">Reference proteome</keyword>
<reference evidence="1" key="2">
    <citation type="journal article" date="2022" name="New Phytol.">
        <title>Evolutionary transition to the ectomycorrhizal habit in the genomes of a hyperdiverse lineage of mushroom-forming fungi.</title>
        <authorList>
            <person name="Looney B."/>
            <person name="Miyauchi S."/>
            <person name="Morin E."/>
            <person name="Drula E."/>
            <person name="Courty P.E."/>
            <person name="Kohler A."/>
            <person name="Kuo A."/>
            <person name="LaButti K."/>
            <person name="Pangilinan J."/>
            <person name="Lipzen A."/>
            <person name="Riley R."/>
            <person name="Andreopoulos W."/>
            <person name="He G."/>
            <person name="Johnson J."/>
            <person name="Nolan M."/>
            <person name="Tritt A."/>
            <person name="Barry K.W."/>
            <person name="Grigoriev I.V."/>
            <person name="Nagy L.G."/>
            <person name="Hibbett D."/>
            <person name="Henrissat B."/>
            <person name="Matheny P.B."/>
            <person name="Labbe J."/>
            <person name="Martin F.M."/>
        </authorList>
    </citation>
    <scope>NUCLEOTIDE SEQUENCE</scope>
    <source>
        <strain evidence="1">EC-137</strain>
    </source>
</reference>
<dbReference type="EMBL" id="MU273539">
    <property type="protein sequence ID" value="KAI0032668.1"/>
    <property type="molecule type" value="Genomic_DNA"/>
</dbReference>
<evidence type="ECO:0000313" key="1">
    <source>
        <dbReference type="EMBL" id="KAI0032668.1"/>
    </source>
</evidence>